<gene>
    <name evidence="2" type="ORF">H5410_036608</name>
</gene>
<feature type="region of interest" description="Disordered" evidence="1">
    <location>
        <begin position="156"/>
        <end position="177"/>
    </location>
</feature>
<organism evidence="2 3">
    <name type="scientific">Solanum commersonii</name>
    <name type="common">Commerson's wild potato</name>
    <name type="synonym">Commerson's nightshade</name>
    <dbReference type="NCBI Taxonomy" id="4109"/>
    <lineage>
        <taxon>Eukaryota</taxon>
        <taxon>Viridiplantae</taxon>
        <taxon>Streptophyta</taxon>
        <taxon>Embryophyta</taxon>
        <taxon>Tracheophyta</taxon>
        <taxon>Spermatophyta</taxon>
        <taxon>Magnoliopsida</taxon>
        <taxon>eudicotyledons</taxon>
        <taxon>Gunneridae</taxon>
        <taxon>Pentapetalae</taxon>
        <taxon>asterids</taxon>
        <taxon>lamiids</taxon>
        <taxon>Solanales</taxon>
        <taxon>Solanaceae</taxon>
        <taxon>Solanoideae</taxon>
        <taxon>Solaneae</taxon>
        <taxon>Solanum</taxon>
    </lineage>
</organism>
<reference evidence="2 3" key="1">
    <citation type="submission" date="2020-09" db="EMBL/GenBank/DDBJ databases">
        <title>De no assembly of potato wild relative species, Solanum commersonii.</title>
        <authorList>
            <person name="Cho K."/>
        </authorList>
    </citation>
    <scope>NUCLEOTIDE SEQUENCE [LARGE SCALE GENOMIC DNA]</scope>
    <source>
        <strain evidence="2">LZ3.2</strain>
        <tissue evidence="2">Leaf</tissue>
    </source>
</reference>
<dbReference type="Proteomes" id="UP000824120">
    <property type="component" value="Chromosome 7"/>
</dbReference>
<dbReference type="EMBL" id="JACXVP010000007">
    <property type="protein sequence ID" value="KAG5595376.1"/>
    <property type="molecule type" value="Genomic_DNA"/>
</dbReference>
<evidence type="ECO:0000313" key="2">
    <source>
        <dbReference type="EMBL" id="KAG5595376.1"/>
    </source>
</evidence>
<protein>
    <submittedName>
        <fullName evidence="2">Uncharacterized protein</fullName>
    </submittedName>
</protein>
<evidence type="ECO:0000313" key="3">
    <source>
        <dbReference type="Proteomes" id="UP000824120"/>
    </source>
</evidence>
<name>A0A9J5Y724_SOLCO</name>
<proteinExistence type="predicted"/>
<dbReference type="OrthoDB" id="1328768at2759"/>
<dbReference type="AlphaFoldDB" id="A0A9J5Y724"/>
<evidence type="ECO:0000256" key="1">
    <source>
        <dbReference type="SAM" id="MobiDB-lite"/>
    </source>
</evidence>
<keyword evidence="3" id="KW-1185">Reference proteome</keyword>
<sequence>MFLMKARIWNIRSVRTQNAFQRVQMLHGFHKFNFVALMEPFQHVRCLNRFNRRLRMTKGYANNNGKIRLFVNHGFDVVKMRNSEQQLTVHIRNLATNFIMVVTIIYAKCDPNQRLELWEDITQLADEIRDIMQRAKSKYSRYLHIEEKFWQQQARKKTKNESIQSAKFTREVARKRG</sequence>
<feature type="compositionally biased region" description="Basic and acidic residues" evidence="1">
    <location>
        <begin position="168"/>
        <end position="177"/>
    </location>
</feature>
<accession>A0A9J5Y724</accession>
<comment type="caution">
    <text evidence="2">The sequence shown here is derived from an EMBL/GenBank/DDBJ whole genome shotgun (WGS) entry which is preliminary data.</text>
</comment>